<proteinExistence type="inferred from homology"/>
<dbReference type="EMBL" id="PDCK01000044">
    <property type="protein sequence ID" value="PRQ24109.1"/>
    <property type="molecule type" value="Genomic_DNA"/>
</dbReference>
<reference evidence="3 4" key="1">
    <citation type="journal article" date="2018" name="Nat. Genet.">
        <title>The Rosa genome provides new insights in the design of modern roses.</title>
        <authorList>
            <person name="Bendahmane M."/>
        </authorList>
    </citation>
    <scope>NUCLEOTIDE SEQUENCE [LARGE SCALE GENOMIC DNA]</scope>
    <source>
        <strain evidence="4">cv. Old Blush</strain>
    </source>
</reference>
<dbReference type="InterPro" id="IPR009072">
    <property type="entry name" value="Histone-fold"/>
</dbReference>
<comment type="caution">
    <text evidence="3">The sequence shown here is derived from an EMBL/GenBank/DDBJ whole genome shotgun (WGS) entry which is preliminary data.</text>
</comment>
<name>A0A2P6PQ91_ROSCH</name>
<dbReference type="GO" id="GO:0046982">
    <property type="term" value="F:protein heterodimerization activity"/>
    <property type="evidence" value="ECO:0007669"/>
    <property type="project" value="InterPro"/>
</dbReference>
<dbReference type="SUPFAM" id="SSF47113">
    <property type="entry name" value="Histone-fold"/>
    <property type="match status" value="1"/>
</dbReference>
<dbReference type="InterPro" id="IPR000164">
    <property type="entry name" value="Histone_H3/CENP-A"/>
</dbReference>
<organism evidence="3 4">
    <name type="scientific">Rosa chinensis</name>
    <name type="common">China rose</name>
    <dbReference type="NCBI Taxonomy" id="74649"/>
    <lineage>
        <taxon>Eukaryota</taxon>
        <taxon>Viridiplantae</taxon>
        <taxon>Streptophyta</taxon>
        <taxon>Embryophyta</taxon>
        <taxon>Tracheophyta</taxon>
        <taxon>Spermatophyta</taxon>
        <taxon>Magnoliopsida</taxon>
        <taxon>eudicotyledons</taxon>
        <taxon>Gunneridae</taxon>
        <taxon>Pentapetalae</taxon>
        <taxon>rosids</taxon>
        <taxon>fabids</taxon>
        <taxon>Rosales</taxon>
        <taxon>Rosaceae</taxon>
        <taxon>Rosoideae</taxon>
        <taxon>Rosoideae incertae sedis</taxon>
        <taxon>Rosa</taxon>
    </lineage>
</organism>
<sequence length="51" mass="5973">MKQLATKATWKSSPVIEGRKKLHHFRVGTVALREIKKYQKSTEFLICKLPF</sequence>
<dbReference type="AlphaFoldDB" id="A0A2P6PQ91"/>
<dbReference type="Gene3D" id="1.10.20.10">
    <property type="entry name" value="Histone, subunit A"/>
    <property type="match status" value="1"/>
</dbReference>
<dbReference type="STRING" id="74649.A0A2P6PQ91"/>
<keyword evidence="2" id="KW-0007">Acetylation</keyword>
<dbReference type="Proteomes" id="UP000238479">
    <property type="component" value="Chromosome 6"/>
</dbReference>
<dbReference type="PRINTS" id="PR00622">
    <property type="entry name" value="HISTONEH3"/>
</dbReference>
<evidence type="ECO:0000256" key="2">
    <source>
        <dbReference type="ARBA" id="ARBA00022990"/>
    </source>
</evidence>
<evidence type="ECO:0000256" key="1">
    <source>
        <dbReference type="ARBA" id="ARBA00010343"/>
    </source>
</evidence>
<protein>
    <submittedName>
        <fullName evidence="3">Putative transcription factor Hap3/NF-YB family</fullName>
    </submittedName>
</protein>
<dbReference type="GO" id="GO:0000786">
    <property type="term" value="C:nucleosome"/>
    <property type="evidence" value="ECO:0007669"/>
    <property type="project" value="InterPro"/>
</dbReference>
<evidence type="ECO:0000313" key="3">
    <source>
        <dbReference type="EMBL" id="PRQ24109.1"/>
    </source>
</evidence>
<gene>
    <name evidence="3" type="ORF">RchiOBHm_Chr6g0268771</name>
</gene>
<keyword evidence="4" id="KW-1185">Reference proteome</keyword>
<dbReference type="GO" id="GO:0003677">
    <property type="term" value="F:DNA binding"/>
    <property type="evidence" value="ECO:0007669"/>
    <property type="project" value="InterPro"/>
</dbReference>
<comment type="similarity">
    <text evidence="1">Belongs to the histone H3 family.</text>
</comment>
<dbReference type="Gramene" id="PRQ24109">
    <property type="protein sequence ID" value="PRQ24109"/>
    <property type="gene ID" value="RchiOBHm_Chr6g0268771"/>
</dbReference>
<accession>A0A2P6PQ91</accession>
<dbReference type="GO" id="GO:0030527">
    <property type="term" value="F:structural constituent of chromatin"/>
    <property type="evidence" value="ECO:0007669"/>
    <property type="project" value="InterPro"/>
</dbReference>
<evidence type="ECO:0000313" key="4">
    <source>
        <dbReference type="Proteomes" id="UP000238479"/>
    </source>
</evidence>
<dbReference type="OMA" id="PIAFMHV"/>
<dbReference type="PANTHER" id="PTHR11426">
    <property type="entry name" value="HISTONE H3"/>
    <property type="match status" value="1"/>
</dbReference>